<evidence type="ECO:0000256" key="2">
    <source>
        <dbReference type="ARBA" id="ARBA00023015"/>
    </source>
</evidence>
<keyword evidence="3 5" id="KW-0238">DNA-binding</keyword>
<evidence type="ECO:0000256" key="1">
    <source>
        <dbReference type="ARBA" id="ARBA00022491"/>
    </source>
</evidence>
<reference evidence="7 8" key="1">
    <citation type="submission" date="2019-09" db="EMBL/GenBank/DDBJ databases">
        <title>Wenzhouxiangella sp. Genome sequencing and assembly.</title>
        <authorList>
            <person name="Zhang R."/>
        </authorList>
    </citation>
    <scope>NUCLEOTIDE SEQUENCE [LARGE SCALE GENOMIC DNA]</scope>
    <source>
        <strain evidence="7 8">W260</strain>
    </source>
</reference>
<evidence type="ECO:0000313" key="8">
    <source>
        <dbReference type="Proteomes" id="UP000325372"/>
    </source>
</evidence>
<dbReference type="EMBL" id="VYXP01000003">
    <property type="protein sequence ID" value="KAA9132722.1"/>
    <property type="molecule type" value="Genomic_DNA"/>
</dbReference>
<keyword evidence="4" id="KW-0804">Transcription</keyword>
<organism evidence="7 8">
    <name type="scientific">Marinihelvus fidelis</name>
    <dbReference type="NCBI Taxonomy" id="2613842"/>
    <lineage>
        <taxon>Bacteria</taxon>
        <taxon>Pseudomonadati</taxon>
        <taxon>Pseudomonadota</taxon>
        <taxon>Gammaproteobacteria</taxon>
        <taxon>Chromatiales</taxon>
        <taxon>Wenzhouxiangellaceae</taxon>
        <taxon>Marinihelvus</taxon>
    </lineage>
</organism>
<keyword evidence="1" id="KW-0678">Repressor</keyword>
<feature type="domain" description="HTH tetR-type" evidence="6">
    <location>
        <begin position="14"/>
        <end position="74"/>
    </location>
</feature>
<dbReference type="Proteomes" id="UP000325372">
    <property type="component" value="Unassembled WGS sequence"/>
</dbReference>
<dbReference type="PANTHER" id="PTHR30055:SF234">
    <property type="entry name" value="HTH-TYPE TRANSCRIPTIONAL REGULATOR BETI"/>
    <property type="match status" value="1"/>
</dbReference>
<sequence>MSTQAVSKSEVRKQAQRERVLSAALICFVRYGFHNASMANIAETAQMSAGLIYRYFENKNAIILAIIEAQLEITRERIRELRSTDDLADGMIEYFESQDCGDPESMSAALFLEMSAEATRDADIRRAVERFDTVVRQGLMDWLSRPIDQGGHGLGAETARVRAVAMTLLIEGMKARRAREPDIDRADLRAAVEAIVETITRPEAE</sequence>
<dbReference type="InterPro" id="IPR009057">
    <property type="entry name" value="Homeodomain-like_sf"/>
</dbReference>
<dbReference type="InterPro" id="IPR050109">
    <property type="entry name" value="HTH-type_TetR-like_transc_reg"/>
</dbReference>
<evidence type="ECO:0000313" key="7">
    <source>
        <dbReference type="EMBL" id="KAA9132722.1"/>
    </source>
</evidence>
<comment type="caution">
    <text evidence="7">The sequence shown here is derived from an EMBL/GenBank/DDBJ whole genome shotgun (WGS) entry which is preliminary data.</text>
</comment>
<keyword evidence="8" id="KW-1185">Reference proteome</keyword>
<keyword evidence="2" id="KW-0805">Transcription regulation</keyword>
<dbReference type="InterPro" id="IPR001647">
    <property type="entry name" value="HTH_TetR"/>
</dbReference>
<dbReference type="AlphaFoldDB" id="A0A5N0TCG3"/>
<dbReference type="SUPFAM" id="SSF46689">
    <property type="entry name" value="Homeodomain-like"/>
    <property type="match status" value="1"/>
</dbReference>
<evidence type="ECO:0000259" key="6">
    <source>
        <dbReference type="PROSITE" id="PS50977"/>
    </source>
</evidence>
<dbReference type="GO" id="GO:0000976">
    <property type="term" value="F:transcription cis-regulatory region binding"/>
    <property type="evidence" value="ECO:0007669"/>
    <property type="project" value="TreeGrafter"/>
</dbReference>
<dbReference type="PRINTS" id="PR00455">
    <property type="entry name" value="HTHTETR"/>
</dbReference>
<feature type="DNA-binding region" description="H-T-H motif" evidence="5">
    <location>
        <begin position="37"/>
        <end position="56"/>
    </location>
</feature>
<dbReference type="Gene3D" id="1.10.357.10">
    <property type="entry name" value="Tetracycline Repressor, domain 2"/>
    <property type="match status" value="1"/>
</dbReference>
<name>A0A5N0TCG3_9GAMM</name>
<evidence type="ECO:0000256" key="4">
    <source>
        <dbReference type="ARBA" id="ARBA00023163"/>
    </source>
</evidence>
<protein>
    <submittedName>
        <fullName evidence="7">TetR/AcrR family transcriptional regulator</fullName>
    </submittedName>
</protein>
<evidence type="ECO:0000256" key="3">
    <source>
        <dbReference type="ARBA" id="ARBA00023125"/>
    </source>
</evidence>
<proteinExistence type="predicted"/>
<evidence type="ECO:0000256" key="5">
    <source>
        <dbReference type="PROSITE-ProRule" id="PRU00335"/>
    </source>
</evidence>
<gene>
    <name evidence="7" type="ORF">F3N42_05780</name>
</gene>
<dbReference type="Pfam" id="PF13977">
    <property type="entry name" value="TetR_C_6"/>
    <property type="match status" value="1"/>
</dbReference>
<dbReference type="SUPFAM" id="SSF48498">
    <property type="entry name" value="Tetracyclin repressor-like, C-terminal domain"/>
    <property type="match status" value="1"/>
</dbReference>
<dbReference type="GO" id="GO:0003700">
    <property type="term" value="F:DNA-binding transcription factor activity"/>
    <property type="evidence" value="ECO:0007669"/>
    <property type="project" value="TreeGrafter"/>
</dbReference>
<dbReference type="Pfam" id="PF00440">
    <property type="entry name" value="TetR_N"/>
    <property type="match status" value="1"/>
</dbReference>
<dbReference type="InterPro" id="IPR039538">
    <property type="entry name" value="BetI_C"/>
</dbReference>
<accession>A0A5N0TCG3</accession>
<dbReference type="RefSeq" id="WP_150863444.1">
    <property type="nucleotide sequence ID" value="NZ_VYXP01000003.1"/>
</dbReference>
<dbReference type="InterPro" id="IPR036271">
    <property type="entry name" value="Tet_transcr_reg_TetR-rel_C_sf"/>
</dbReference>
<dbReference type="PANTHER" id="PTHR30055">
    <property type="entry name" value="HTH-TYPE TRANSCRIPTIONAL REGULATOR RUTR"/>
    <property type="match status" value="1"/>
</dbReference>
<dbReference type="PROSITE" id="PS50977">
    <property type="entry name" value="HTH_TETR_2"/>
    <property type="match status" value="1"/>
</dbReference>